<dbReference type="RefSeq" id="WP_109638346.1">
    <property type="nucleotide sequence ID" value="NZ_QGHB01000007.1"/>
</dbReference>
<protein>
    <recommendedName>
        <fullName evidence="6">S-adenosyl-L-methionine-dependent methyltransferase</fullName>
        <ecNumber evidence="6">2.1.1.-</ecNumber>
    </recommendedName>
</protein>
<dbReference type="EMBL" id="QGHB01000007">
    <property type="protein sequence ID" value="PWK84828.1"/>
    <property type="molecule type" value="Genomic_DNA"/>
</dbReference>
<accession>A0A316HXU4</accession>
<comment type="function">
    <text evidence="1 6">Exhibits S-adenosyl-L-methionine-dependent methyltransferase activity.</text>
</comment>
<evidence type="ECO:0000256" key="3">
    <source>
        <dbReference type="ARBA" id="ARBA00022603"/>
    </source>
</evidence>
<comment type="caution">
    <text evidence="7">The sequence shown here is derived from an EMBL/GenBank/DDBJ whole genome shotgun (WGS) entry which is preliminary data.</text>
</comment>
<organism evidence="7 8">
    <name type="scientific">Lentzea atacamensis</name>
    <dbReference type="NCBI Taxonomy" id="531938"/>
    <lineage>
        <taxon>Bacteria</taxon>
        <taxon>Bacillati</taxon>
        <taxon>Actinomycetota</taxon>
        <taxon>Actinomycetes</taxon>
        <taxon>Pseudonocardiales</taxon>
        <taxon>Pseudonocardiaceae</taxon>
        <taxon>Lentzea</taxon>
    </lineage>
</organism>
<comment type="similarity">
    <text evidence="2 6">Belongs to the UPF0677 family.</text>
</comment>
<evidence type="ECO:0000256" key="2">
    <source>
        <dbReference type="ARBA" id="ARBA00008138"/>
    </source>
</evidence>
<keyword evidence="4 7" id="KW-0808">Transferase</keyword>
<reference evidence="7 8" key="1">
    <citation type="submission" date="2018-05" db="EMBL/GenBank/DDBJ databases">
        <title>Genomic Encyclopedia of Type Strains, Phase IV (KMG-IV): sequencing the most valuable type-strain genomes for metagenomic binning, comparative biology and taxonomic classification.</title>
        <authorList>
            <person name="Goeker M."/>
        </authorList>
    </citation>
    <scope>NUCLEOTIDE SEQUENCE [LARGE SCALE GENOMIC DNA]</scope>
    <source>
        <strain evidence="7 8">DSM 45480</strain>
    </source>
</reference>
<proteinExistence type="inferred from homology"/>
<dbReference type="AlphaFoldDB" id="A0A316HXU4"/>
<keyword evidence="5 6" id="KW-0949">S-adenosyl-L-methionine</keyword>
<dbReference type="InterPro" id="IPR011610">
    <property type="entry name" value="SAM_mthyl_Trfase_ML2640-like"/>
</dbReference>
<dbReference type="EC" id="2.1.1.-" evidence="6"/>
<dbReference type="SUPFAM" id="SSF53335">
    <property type="entry name" value="S-adenosyl-L-methionine-dependent methyltransferases"/>
    <property type="match status" value="1"/>
</dbReference>
<gene>
    <name evidence="7" type="ORF">C8D88_10735</name>
</gene>
<name>A0A316HXU4_9PSEU</name>
<dbReference type="InterPro" id="IPR029063">
    <property type="entry name" value="SAM-dependent_MTases_sf"/>
</dbReference>
<evidence type="ECO:0000256" key="4">
    <source>
        <dbReference type="ARBA" id="ARBA00022679"/>
    </source>
</evidence>
<evidence type="ECO:0000256" key="1">
    <source>
        <dbReference type="ARBA" id="ARBA00003907"/>
    </source>
</evidence>
<evidence type="ECO:0000313" key="7">
    <source>
        <dbReference type="EMBL" id="PWK84828.1"/>
    </source>
</evidence>
<dbReference type="NCBIfam" id="TIGR00027">
    <property type="entry name" value="mthyl_TIGR00027"/>
    <property type="match status" value="1"/>
</dbReference>
<evidence type="ECO:0000313" key="8">
    <source>
        <dbReference type="Proteomes" id="UP000246005"/>
    </source>
</evidence>
<evidence type="ECO:0000256" key="5">
    <source>
        <dbReference type="ARBA" id="ARBA00022691"/>
    </source>
</evidence>
<dbReference type="PANTHER" id="PTHR43619:SF2">
    <property type="entry name" value="S-ADENOSYL-L-METHIONINE-DEPENDENT METHYLTRANSFERASES SUPERFAMILY PROTEIN"/>
    <property type="match status" value="1"/>
</dbReference>
<dbReference type="InterPro" id="IPR007213">
    <property type="entry name" value="Ppm1/Ppm2/Tcmp"/>
</dbReference>
<dbReference type="GO" id="GO:0008168">
    <property type="term" value="F:methyltransferase activity"/>
    <property type="evidence" value="ECO:0007669"/>
    <property type="project" value="UniProtKB-UniRule"/>
</dbReference>
<dbReference type="Proteomes" id="UP000246005">
    <property type="component" value="Unassembled WGS sequence"/>
</dbReference>
<dbReference type="Pfam" id="PF04072">
    <property type="entry name" value="LCM"/>
    <property type="match status" value="1"/>
</dbReference>
<dbReference type="GO" id="GO:0032259">
    <property type="term" value="P:methylation"/>
    <property type="evidence" value="ECO:0007669"/>
    <property type="project" value="UniProtKB-KW"/>
</dbReference>
<dbReference type="PANTHER" id="PTHR43619">
    <property type="entry name" value="S-ADENOSYL-L-METHIONINE-DEPENDENT METHYLTRANSFERASE YKTD-RELATED"/>
    <property type="match status" value="1"/>
</dbReference>
<dbReference type="Gene3D" id="3.40.50.150">
    <property type="entry name" value="Vaccinia Virus protein VP39"/>
    <property type="match status" value="1"/>
</dbReference>
<keyword evidence="3 6" id="KW-0489">Methyltransferase</keyword>
<sequence length="284" mass="31488">MDTAVAGTAIGPMVIAAVDQYEGHPLVRDEFAARILPASGRLAVAAARWRPVRTALFAATEKKIPGLWASMLCRKRYIDEQLDAADAEVVVVLGAGFDTRGCRSRGRRVFEVDLPPNVESKRARLRAIFGEVPPDLTLVPIDFETQHLETVLADHGHRTDLPTLFIWEAVTQYLTEDAVRATLGVLAQTPAGSELVFTFVRKDFLDGTALFGGEAAYREFVAKRRMWKFGLLPDEVAGFLEPYGWAEIEQLGPREFTERYVASSGRSLPVSEIERTVRCVKVAR</sequence>
<evidence type="ECO:0000256" key="6">
    <source>
        <dbReference type="RuleBase" id="RU362030"/>
    </source>
</evidence>